<evidence type="ECO:0000313" key="9">
    <source>
        <dbReference type="Proteomes" id="UP000761534"/>
    </source>
</evidence>
<proteinExistence type="inferred from homology"/>
<dbReference type="VEuPathDB" id="FungiDB:TRICI_003107"/>
<comment type="similarity">
    <text evidence="2 6">Belongs to the type-B carboxylesterase/lipase family.</text>
</comment>
<reference evidence="8" key="1">
    <citation type="journal article" date="2019" name="G3 (Bethesda)">
        <title>Genome Assemblies of Two Rare Opportunistic Yeast Pathogens: Diutina rugosa (syn. Candida rugosa) and Trichomonascus ciferrii (syn. Candida ciferrii).</title>
        <authorList>
            <person name="Mixao V."/>
            <person name="Saus E."/>
            <person name="Hansen A.P."/>
            <person name="Lass-Florl C."/>
            <person name="Gabaldon T."/>
        </authorList>
    </citation>
    <scope>NUCLEOTIDE SEQUENCE</scope>
    <source>
        <strain evidence="8">CBS 4856</strain>
    </source>
</reference>
<evidence type="ECO:0000259" key="7">
    <source>
        <dbReference type="Pfam" id="PF00135"/>
    </source>
</evidence>
<name>A0A642V4W0_9ASCO</name>
<comment type="catalytic activity">
    <reaction evidence="1">
        <text>a triacylglycerol + H2O = a diacylglycerol + a fatty acid + H(+)</text>
        <dbReference type="Rhea" id="RHEA:12044"/>
        <dbReference type="ChEBI" id="CHEBI:15377"/>
        <dbReference type="ChEBI" id="CHEBI:15378"/>
        <dbReference type="ChEBI" id="CHEBI:17855"/>
        <dbReference type="ChEBI" id="CHEBI:18035"/>
        <dbReference type="ChEBI" id="CHEBI:28868"/>
        <dbReference type="EC" id="3.1.1.3"/>
    </reaction>
</comment>
<keyword evidence="6" id="KW-0732">Signal</keyword>
<dbReference type="Pfam" id="PF00135">
    <property type="entry name" value="COesterase"/>
    <property type="match status" value="1"/>
</dbReference>
<keyword evidence="4" id="KW-0442">Lipid degradation</keyword>
<organism evidence="8 9">
    <name type="scientific">Trichomonascus ciferrii</name>
    <dbReference type="NCBI Taxonomy" id="44093"/>
    <lineage>
        <taxon>Eukaryota</taxon>
        <taxon>Fungi</taxon>
        <taxon>Dikarya</taxon>
        <taxon>Ascomycota</taxon>
        <taxon>Saccharomycotina</taxon>
        <taxon>Dipodascomycetes</taxon>
        <taxon>Dipodascales</taxon>
        <taxon>Trichomonascaceae</taxon>
        <taxon>Trichomonascus</taxon>
        <taxon>Trichomonascus ciferrii complex</taxon>
    </lineage>
</organism>
<gene>
    <name evidence="8" type="ORF">TRICI_003107</name>
</gene>
<evidence type="ECO:0000256" key="5">
    <source>
        <dbReference type="ARBA" id="ARBA00023098"/>
    </source>
</evidence>
<evidence type="ECO:0000256" key="4">
    <source>
        <dbReference type="ARBA" id="ARBA00022963"/>
    </source>
</evidence>
<dbReference type="EMBL" id="SWFS01000220">
    <property type="protein sequence ID" value="KAA8913799.1"/>
    <property type="molecule type" value="Genomic_DNA"/>
</dbReference>
<evidence type="ECO:0000256" key="3">
    <source>
        <dbReference type="ARBA" id="ARBA00022801"/>
    </source>
</evidence>
<feature type="signal peptide" evidence="6">
    <location>
        <begin position="1"/>
        <end position="19"/>
    </location>
</feature>
<evidence type="ECO:0000256" key="1">
    <source>
        <dbReference type="ARBA" id="ARBA00001024"/>
    </source>
</evidence>
<protein>
    <recommendedName>
        <fullName evidence="6">Carboxylic ester hydrolase</fullName>
        <ecNumber evidence="6">3.1.1.-</ecNumber>
    </recommendedName>
</protein>
<dbReference type="InterPro" id="IPR019826">
    <property type="entry name" value="Carboxylesterase_B_AS"/>
</dbReference>
<comment type="caution">
    <text evidence="8">The sequence shown here is derived from an EMBL/GenBank/DDBJ whole genome shotgun (WGS) entry which is preliminary data.</text>
</comment>
<dbReference type="PANTHER" id="PTHR11559">
    <property type="entry name" value="CARBOXYLESTERASE"/>
    <property type="match status" value="1"/>
</dbReference>
<keyword evidence="5" id="KW-0443">Lipid metabolism</keyword>
<dbReference type="OrthoDB" id="6846267at2759"/>
<dbReference type="InterPro" id="IPR050309">
    <property type="entry name" value="Type-B_Carboxylest/Lipase"/>
</dbReference>
<dbReference type="AlphaFoldDB" id="A0A642V4W0"/>
<dbReference type="GO" id="GO:0004806">
    <property type="term" value="F:triacylglycerol lipase activity"/>
    <property type="evidence" value="ECO:0007669"/>
    <property type="project" value="UniProtKB-EC"/>
</dbReference>
<evidence type="ECO:0000256" key="2">
    <source>
        <dbReference type="ARBA" id="ARBA00005964"/>
    </source>
</evidence>
<dbReference type="GO" id="GO:0016042">
    <property type="term" value="P:lipid catabolic process"/>
    <property type="evidence" value="ECO:0007669"/>
    <property type="project" value="UniProtKB-KW"/>
</dbReference>
<evidence type="ECO:0000256" key="6">
    <source>
        <dbReference type="RuleBase" id="RU361235"/>
    </source>
</evidence>
<dbReference type="InterPro" id="IPR029058">
    <property type="entry name" value="AB_hydrolase_fold"/>
</dbReference>
<feature type="domain" description="Carboxylesterase type B" evidence="7">
    <location>
        <begin position="40"/>
        <end position="502"/>
    </location>
</feature>
<dbReference type="EC" id="3.1.1.-" evidence="6"/>
<dbReference type="SUPFAM" id="SSF53474">
    <property type="entry name" value="alpha/beta-Hydrolases"/>
    <property type="match status" value="1"/>
</dbReference>
<sequence>MTSCLTLLFTVVLLTCVLAKDCQVSIGSLAVTGVCDEGGSKYLSIPYAQPPVDNLRFAVAKELDTSGEKQEVDGSQLPPICPQFALTENDNSVLGQEDCLYLNVYVPGSAGGNLTSKKPVMVYIHGGSFIAGSSSDPTLDGTKLSQAGDVIVVTLNYRLGYLGYYDSADTGTNFGMSDVIMALNWIKSNISKFGGDSDKVTLFGESSGATMVRYLLNSNRANNLFTRAIIQSDPQCYGPSEKSVSQNILSAALLKATNCDSVDCLRALSLEKLISAEMQIFTSVYMGQVDGVTNINFPISPNVDGDYIKSDLSETLGQNHNVVNPVDIIIGTTKDEAGSFIDFDNMSSTNDSSDELTQKLINKMLNPCTNANTSSLSTNTLIKLGTKVIFSCPSRINAQTYASLNPDKNVFVYEFTMGIPYATNTDLPYCTNRICHQDDLYLVFGTYSDATTSNDLKQLSQSVQNLWTSFAASGTPNNKGLTWNKVDEGSLNYLDIGQNQMKSTDLNVSCSSALLKAAQSILNNSNV</sequence>
<keyword evidence="3 6" id="KW-0378">Hydrolase</keyword>
<dbReference type="InterPro" id="IPR019819">
    <property type="entry name" value="Carboxylesterase_B_CS"/>
</dbReference>
<keyword evidence="9" id="KW-1185">Reference proteome</keyword>
<dbReference type="PROSITE" id="PS00122">
    <property type="entry name" value="CARBOXYLESTERASE_B_1"/>
    <property type="match status" value="1"/>
</dbReference>
<accession>A0A642V4W0</accession>
<dbReference type="Proteomes" id="UP000761534">
    <property type="component" value="Unassembled WGS sequence"/>
</dbReference>
<dbReference type="InterPro" id="IPR002018">
    <property type="entry name" value="CarbesteraseB"/>
</dbReference>
<dbReference type="Gene3D" id="3.40.50.1820">
    <property type="entry name" value="alpha/beta hydrolase"/>
    <property type="match status" value="1"/>
</dbReference>
<evidence type="ECO:0000313" key="8">
    <source>
        <dbReference type="EMBL" id="KAA8913799.1"/>
    </source>
</evidence>
<dbReference type="PROSITE" id="PS00941">
    <property type="entry name" value="CARBOXYLESTERASE_B_2"/>
    <property type="match status" value="1"/>
</dbReference>
<feature type="chain" id="PRO_5031599118" description="Carboxylic ester hydrolase" evidence="6">
    <location>
        <begin position="20"/>
        <end position="527"/>
    </location>
</feature>